<organism evidence="1 2">
    <name type="scientific">Vibrio phage YC</name>
    <dbReference type="NCBI Taxonomy" id="2267403"/>
    <lineage>
        <taxon>Viruses</taxon>
        <taxon>Duplodnaviria</taxon>
        <taxon>Heunggongvirae</taxon>
        <taxon>Uroviricota</taxon>
        <taxon>Caudoviricetes</taxon>
        <taxon>Pantevenvirales</taxon>
        <taxon>Ackermannviridae</taxon>
        <taxon>Campanilevirus</taxon>
        <taxon>Campanilevirus YC</taxon>
    </lineage>
</organism>
<dbReference type="KEGG" id="vg:55608480"/>
<name>A0A384ZRY3_9CAUD</name>
<protein>
    <submittedName>
        <fullName evidence="1">Uncharacterized protein</fullName>
    </submittedName>
</protein>
<reference evidence="1 2" key="1">
    <citation type="submission" date="2018-05" db="EMBL/GenBank/DDBJ databases">
        <title>The genome of Vibrio coralliilyticus phage YC.</title>
        <authorList>
            <person name="Benler S."/>
        </authorList>
    </citation>
    <scope>NUCLEOTIDE SEQUENCE [LARGE SCALE GENOMIC DNA]</scope>
</reference>
<dbReference type="GeneID" id="55608480"/>
<proteinExistence type="predicted"/>
<sequence length="118" mass="13181">MKFKGFYVMCSKVRKVLEYFSSGVKMVSSLRHNTNITTENIMFAAITEAGYTVHKSSSMGSQEIHHVFKQGRQEPVATVLLQGKKKKFIKAIRARINGGTMPCANFKTLLNTLGEHGL</sequence>
<accession>A0A384ZRY3</accession>
<evidence type="ECO:0000313" key="2">
    <source>
        <dbReference type="Proteomes" id="UP000260311"/>
    </source>
</evidence>
<dbReference type="EMBL" id="MH375644">
    <property type="protein sequence ID" value="AXC34402.1"/>
    <property type="molecule type" value="Genomic_DNA"/>
</dbReference>
<dbReference type="RefSeq" id="YP_009838248.1">
    <property type="nucleotide sequence ID" value="NC_048709.1"/>
</dbReference>
<evidence type="ECO:0000313" key="1">
    <source>
        <dbReference type="EMBL" id="AXC34402.1"/>
    </source>
</evidence>
<keyword evidence="2" id="KW-1185">Reference proteome</keyword>
<dbReference type="Proteomes" id="UP000260311">
    <property type="component" value="Segment"/>
</dbReference>